<evidence type="ECO:0008006" key="9">
    <source>
        <dbReference type="Google" id="ProtNLM"/>
    </source>
</evidence>
<dbReference type="Gene3D" id="1.10.10.10">
    <property type="entry name" value="Winged helix-like DNA-binding domain superfamily/Winged helix DNA-binding domain"/>
    <property type="match status" value="1"/>
</dbReference>
<dbReference type="InterPro" id="IPR013325">
    <property type="entry name" value="RNA_pol_sigma_r2"/>
</dbReference>
<dbReference type="PANTHER" id="PTHR43133">
    <property type="entry name" value="RNA POLYMERASE ECF-TYPE SIGMA FACTO"/>
    <property type="match status" value="1"/>
</dbReference>
<dbReference type="Pfam" id="PF08281">
    <property type="entry name" value="Sigma70_r4_2"/>
    <property type="match status" value="1"/>
</dbReference>
<dbReference type="SUPFAM" id="SSF88946">
    <property type="entry name" value="Sigma2 domain of RNA polymerase sigma factors"/>
    <property type="match status" value="1"/>
</dbReference>
<accession>A0A511NGV6</accession>
<proteinExistence type="inferred from homology"/>
<organism evidence="7 8">
    <name type="scientific">Empedobacter brevis NBRC 14943 = ATCC 43319</name>
    <dbReference type="NCBI Taxonomy" id="1218108"/>
    <lineage>
        <taxon>Bacteria</taxon>
        <taxon>Pseudomonadati</taxon>
        <taxon>Bacteroidota</taxon>
        <taxon>Flavobacteriia</taxon>
        <taxon>Flavobacteriales</taxon>
        <taxon>Weeksellaceae</taxon>
        <taxon>Empedobacter</taxon>
    </lineage>
</organism>
<dbReference type="EMBL" id="BJXC01000010">
    <property type="protein sequence ID" value="GEM51907.1"/>
    <property type="molecule type" value="Genomic_DNA"/>
</dbReference>
<dbReference type="CDD" id="cd06171">
    <property type="entry name" value="Sigma70_r4"/>
    <property type="match status" value="1"/>
</dbReference>
<evidence type="ECO:0000256" key="1">
    <source>
        <dbReference type="ARBA" id="ARBA00010641"/>
    </source>
</evidence>
<dbReference type="InterPro" id="IPR007627">
    <property type="entry name" value="RNA_pol_sigma70_r2"/>
</dbReference>
<keyword evidence="3" id="KW-0731">Sigma factor</keyword>
<dbReference type="STRING" id="1218108.GCA_000382425_03035"/>
<evidence type="ECO:0000256" key="3">
    <source>
        <dbReference type="ARBA" id="ARBA00023082"/>
    </source>
</evidence>
<feature type="domain" description="RNA polymerase sigma-70 region 2" evidence="5">
    <location>
        <begin position="30"/>
        <end position="95"/>
    </location>
</feature>
<evidence type="ECO:0000256" key="2">
    <source>
        <dbReference type="ARBA" id="ARBA00023015"/>
    </source>
</evidence>
<dbReference type="Proteomes" id="UP000321245">
    <property type="component" value="Unassembled WGS sequence"/>
</dbReference>
<name>A0A511NGV6_9FLAO</name>
<evidence type="ECO:0000256" key="4">
    <source>
        <dbReference type="ARBA" id="ARBA00023163"/>
    </source>
</evidence>
<sequence length="187" mass="21648">MLNVDKTKFSDQALLNLCISGSELGYSQFYHRFSKSVFNTIFRLITNLSEAEDLTQEIFISVFSDLQKLKNIENIGAWLNRVAINKSISLLRKKKIYFSDIESVSIMDESEEQLNEKQNWDNKVDEILLAIDSLPIETRTIVNLYLFENIPHEEIANLLGISHTTVRSKYHRAKKKISELMQQTTLS</sequence>
<keyword evidence="8" id="KW-1185">Reference proteome</keyword>
<dbReference type="InterPro" id="IPR036388">
    <property type="entry name" value="WH-like_DNA-bd_sf"/>
</dbReference>
<protein>
    <recommendedName>
        <fullName evidence="9">DNA-directed RNA polymerase sigma-70 factor</fullName>
    </recommendedName>
</protein>
<dbReference type="NCBIfam" id="TIGR02937">
    <property type="entry name" value="sigma70-ECF"/>
    <property type="match status" value="1"/>
</dbReference>
<dbReference type="RefSeq" id="WP_019976507.1">
    <property type="nucleotide sequence ID" value="NZ_BJXC01000010.1"/>
</dbReference>
<dbReference type="GO" id="GO:0003677">
    <property type="term" value="F:DNA binding"/>
    <property type="evidence" value="ECO:0007669"/>
    <property type="project" value="InterPro"/>
</dbReference>
<comment type="caution">
    <text evidence="7">The sequence shown here is derived from an EMBL/GenBank/DDBJ whole genome shotgun (WGS) entry which is preliminary data.</text>
</comment>
<feature type="domain" description="RNA polymerase sigma factor 70 region 4 type 2" evidence="6">
    <location>
        <begin position="126"/>
        <end position="177"/>
    </location>
</feature>
<evidence type="ECO:0000313" key="8">
    <source>
        <dbReference type="Proteomes" id="UP000321245"/>
    </source>
</evidence>
<evidence type="ECO:0000259" key="6">
    <source>
        <dbReference type="Pfam" id="PF08281"/>
    </source>
</evidence>
<evidence type="ECO:0000259" key="5">
    <source>
        <dbReference type="Pfam" id="PF04542"/>
    </source>
</evidence>
<dbReference type="Gene3D" id="1.10.1740.10">
    <property type="match status" value="1"/>
</dbReference>
<keyword evidence="4" id="KW-0804">Transcription</keyword>
<keyword evidence="2" id="KW-0805">Transcription regulation</keyword>
<dbReference type="PANTHER" id="PTHR43133:SF60">
    <property type="entry name" value="RNA POLYMERASE SIGMA FACTOR SIGV"/>
    <property type="match status" value="1"/>
</dbReference>
<dbReference type="SUPFAM" id="SSF88659">
    <property type="entry name" value="Sigma3 and sigma4 domains of RNA polymerase sigma factors"/>
    <property type="match status" value="1"/>
</dbReference>
<dbReference type="OrthoDB" id="1160671at2"/>
<dbReference type="Pfam" id="PF04542">
    <property type="entry name" value="Sigma70_r2"/>
    <property type="match status" value="1"/>
</dbReference>
<dbReference type="InterPro" id="IPR039425">
    <property type="entry name" value="RNA_pol_sigma-70-like"/>
</dbReference>
<dbReference type="InterPro" id="IPR013249">
    <property type="entry name" value="RNA_pol_sigma70_r4_t2"/>
</dbReference>
<gene>
    <name evidence="7" type="ORF">EB1_16970</name>
</gene>
<comment type="similarity">
    <text evidence="1">Belongs to the sigma-70 factor family. ECF subfamily.</text>
</comment>
<dbReference type="GeneID" id="84651722"/>
<dbReference type="GO" id="GO:0016987">
    <property type="term" value="F:sigma factor activity"/>
    <property type="evidence" value="ECO:0007669"/>
    <property type="project" value="UniProtKB-KW"/>
</dbReference>
<dbReference type="InterPro" id="IPR014284">
    <property type="entry name" value="RNA_pol_sigma-70_dom"/>
</dbReference>
<dbReference type="AlphaFoldDB" id="A0A511NGV6"/>
<dbReference type="InterPro" id="IPR013324">
    <property type="entry name" value="RNA_pol_sigma_r3/r4-like"/>
</dbReference>
<evidence type="ECO:0000313" key="7">
    <source>
        <dbReference type="EMBL" id="GEM51907.1"/>
    </source>
</evidence>
<dbReference type="GO" id="GO:0006352">
    <property type="term" value="P:DNA-templated transcription initiation"/>
    <property type="evidence" value="ECO:0007669"/>
    <property type="project" value="InterPro"/>
</dbReference>
<reference evidence="7 8" key="1">
    <citation type="submission" date="2019-07" db="EMBL/GenBank/DDBJ databases">
        <title>Whole genome shotgun sequence of Empedobacter brevis NBRC 14943.</title>
        <authorList>
            <person name="Hosoyama A."/>
            <person name="Uohara A."/>
            <person name="Ohji S."/>
            <person name="Ichikawa N."/>
        </authorList>
    </citation>
    <scope>NUCLEOTIDE SEQUENCE [LARGE SCALE GENOMIC DNA]</scope>
    <source>
        <strain evidence="7 8">NBRC 14943</strain>
    </source>
</reference>